<feature type="transmembrane region" description="Helical" evidence="1">
    <location>
        <begin position="122"/>
        <end position="141"/>
    </location>
</feature>
<evidence type="ECO:0000256" key="1">
    <source>
        <dbReference type="SAM" id="Phobius"/>
    </source>
</evidence>
<accession>A0A9R1C1V5</accession>
<dbReference type="EMBL" id="LT934124">
    <property type="protein sequence ID" value="VAI89355.1"/>
    <property type="molecule type" value="Genomic_DNA"/>
</dbReference>
<keyword evidence="1" id="KW-1133">Transmembrane helix</keyword>
<evidence type="ECO:0000313" key="2">
    <source>
        <dbReference type="EMBL" id="VAI89355.1"/>
    </source>
</evidence>
<dbReference type="Proteomes" id="UP000324705">
    <property type="component" value="Chromosome 7B"/>
</dbReference>
<gene>
    <name evidence="2" type="ORF">TRITD_7Bv1G142690</name>
</gene>
<sequence length="164" mass="18151">MVYLLIASICLLLLPMILYCYSSGALLAILNHAPNNRTLGILQGFATGLMLSMSFFDLAYDAVNAIGFLKGNLWFFAGALLFSAIADIFPEPECSPPDENDKEKTVNSTARKELMMRHRRRVIFSVIVTAVGKSYVLAKLVTYSTKNASQCFQQHEPGKTKHAL</sequence>
<keyword evidence="1" id="KW-0812">Transmembrane</keyword>
<dbReference type="AlphaFoldDB" id="A0A9R1C1V5"/>
<keyword evidence="1" id="KW-0472">Membrane</keyword>
<organism evidence="2 3">
    <name type="scientific">Triticum turgidum subsp. durum</name>
    <name type="common">Durum wheat</name>
    <name type="synonym">Triticum durum</name>
    <dbReference type="NCBI Taxonomy" id="4567"/>
    <lineage>
        <taxon>Eukaryota</taxon>
        <taxon>Viridiplantae</taxon>
        <taxon>Streptophyta</taxon>
        <taxon>Embryophyta</taxon>
        <taxon>Tracheophyta</taxon>
        <taxon>Spermatophyta</taxon>
        <taxon>Magnoliopsida</taxon>
        <taxon>Liliopsida</taxon>
        <taxon>Poales</taxon>
        <taxon>Poaceae</taxon>
        <taxon>BOP clade</taxon>
        <taxon>Pooideae</taxon>
        <taxon>Triticodae</taxon>
        <taxon>Triticeae</taxon>
        <taxon>Triticinae</taxon>
        <taxon>Triticum</taxon>
    </lineage>
</organism>
<protein>
    <submittedName>
        <fullName evidence="2">Uncharacterized protein</fullName>
    </submittedName>
</protein>
<proteinExistence type="predicted"/>
<dbReference type="Gramene" id="TRITD7Bv1G142690.3">
    <property type="protein sequence ID" value="TRITD7Bv1G142690.3"/>
    <property type="gene ID" value="TRITD7Bv1G142690"/>
</dbReference>
<keyword evidence="3" id="KW-1185">Reference proteome</keyword>
<name>A0A9R1C1V5_TRITD</name>
<feature type="transmembrane region" description="Helical" evidence="1">
    <location>
        <begin position="72"/>
        <end position="89"/>
    </location>
</feature>
<reference evidence="2 3" key="1">
    <citation type="submission" date="2017-09" db="EMBL/GenBank/DDBJ databases">
        <authorList>
            <consortium name="International Durum Wheat Genome Sequencing Consortium (IDWGSC)"/>
            <person name="Milanesi L."/>
        </authorList>
    </citation>
    <scope>NUCLEOTIDE SEQUENCE [LARGE SCALE GENOMIC DNA]</scope>
    <source>
        <strain evidence="3">cv. Svevo</strain>
    </source>
</reference>
<feature type="transmembrane region" description="Helical" evidence="1">
    <location>
        <begin position="38"/>
        <end position="60"/>
    </location>
</feature>
<evidence type="ECO:0000313" key="3">
    <source>
        <dbReference type="Proteomes" id="UP000324705"/>
    </source>
</evidence>